<dbReference type="InterPro" id="IPR012902">
    <property type="entry name" value="N_methyl_site"/>
</dbReference>
<dbReference type="NCBIfam" id="TIGR04294">
    <property type="entry name" value="pre_pil_HX9DG"/>
    <property type="match status" value="1"/>
</dbReference>
<dbReference type="NCBIfam" id="TIGR02532">
    <property type="entry name" value="IV_pilin_GFxxxE"/>
    <property type="match status" value="1"/>
</dbReference>
<evidence type="ECO:0000256" key="1">
    <source>
        <dbReference type="SAM" id="Phobius"/>
    </source>
</evidence>
<dbReference type="InterPro" id="IPR045584">
    <property type="entry name" value="Pilin-like"/>
</dbReference>
<sequence length="405" mass="42907">MPALLPNGRPSPVPIFVRLRAPWMTANRVSDDRFVPRRRDGFTLIELLVVIAIIAVLIALLLPAVQAAREAARRMQCVNNLKQIGLGLHNYLSSNDCFPPGALPLYPDGNLQSTTFANNRGPSVHARILQHVEQAALYNALNFSVPIFNEINGNLMNLTVSTSTINTFLCPSSPGTSWTIQGAGAGSSLNGKKATGNSYFASFGSSIEFAAQQANGPPNGPFPYIGTKGHVTTIAEVLDGTSNTIAFGEWKTGSGVNSQQSIQDVIFVGSFPSGTKRNDGTLIMPHPTLVANLPAWLEQCGQLWRSGGGRQGKTPTLGEAWAFGLVGYSQGNLLQGPNAKYPNCNAAASGIQNPGIFGLSSYHAGGANILLLDGSVRFLKDSVSTPTVWALGSIKQGEIISADSF</sequence>
<evidence type="ECO:0000313" key="3">
    <source>
        <dbReference type="EMBL" id="XBH01692.1"/>
    </source>
</evidence>
<protein>
    <submittedName>
        <fullName evidence="3">DUF1559 domain-containing protein</fullName>
    </submittedName>
</protein>
<dbReference type="InterPro" id="IPR027558">
    <property type="entry name" value="Pre_pil_HX9DG_C"/>
</dbReference>
<dbReference type="EMBL" id="CP155447">
    <property type="protein sequence ID" value="XBH01692.1"/>
    <property type="molecule type" value="Genomic_DNA"/>
</dbReference>
<accession>A0AAU7C976</accession>
<proteinExistence type="predicted"/>
<feature type="domain" description="DUF1559" evidence="2">
    <location>
        <begin position="66"/>
        <end position="383"/>
    </location>
</feature>
<dbReference type="RefSeq" id="WP_406694435.1">
    <property type="nucleotide sequence ID" value="NZ_CP155447.1"/>
</dbReference>
<dbReference type="SUPFAM" id="SSF54523">
    <property type="entry name" value="Pili subunits"/>
    <property type="match status" value="1"/>
</dbReference>
<dbReference type="PANTHER" id="PTHR30093">
    <property type="entry name" value="GENERAL SECRETION PATHWAY PROTEIN G"/>
    <property type="match status" value="1"/>
</dbReference>
<evidence type="ECO:0000259" key="2">
    <source>
        <dbReference type="Pfam" id="PF07596"/>
    </source>
</evidence>
<reference evidence="3" key="1">
    <citation type="submission" date="2024-05" db="EMBL/GenBank/DDBJ databases">
        <title>Planctomycetes of the genus Singulisphaera possess chitinolytic capabilities.</title>
        <authorList>
            <person name="Ivanova A."/>
        </authorList>
    </citation>
    <scope>NUCLEOTIDE SEQUENCE</scope>
    <source>
        <strain evidence="3">Ch08T</strain>
    </source>
</reference>
<feature type="transmembrane region" description="Helical" evidence="1">
    <location>
        <begin position="42"/>
        <end position="65"/>
    </location>
</feature>
<dbReference type="Pfam" id="PF07596">
    <property type="entry name" value="SBP_bac_10"/>
    <property type="match status" value="1"/>
</dbReference>
<dbReference type="AlphaFoldDB" id="A0AAU7C976"/>
<gene>
    <name evidence="3" type="ORF">V5E97_25505</name>
</gene>
<organism evidence="3">
    <name type="scientific">Singulisphaera sp. Ch08</name>
    <dbReference type="NCBI Taxonomy" id="3120278"/>
    <lineage>
        <taxon>Bacteria</taxon>
        <taxon>Pseudomonadati</taxon>
        <taxon>Planctomycetota</taxon>
        <taxon>Planctomycetia</taxon>
        <taxon>Isosphaerales</taxon>
        <taxon>Isosphaeraceae</taxon>
        <taxon>Singulisphaera</taxon>
    </lineage>
</organism>
<dbReference type="Gene3D" id="3.30.700.10">
    <property type="entry name" value="Glycoprotein, Type 4 Pilin"/>
    <property type="match status" value="1"/>
</dbReference>
<name>A0AAU7C976_9BACT</name>
<keyword evidence="1" id="KW-0812">Transmembrane</keyword>
<dbReference type="InterPro" id="IPR011453">
    <property type="entry name" value="DUF1559"/>
</dbReference>
<dbReference type="PANTHER" id="PTHR30093:SF2">
    <property type="entry name" value="TYPE II SECRETION SYSTEM PROTEIN H"/>
    <property type="match status" value="1"/>
</dbReference>
<keyword evidence="1" id="KW-0472">Membrane</keyword>
<dbReference type="Pfam" id="PF07963">
    <property type="entry name" value="N_methyl"/>
    <property type="match status" value="1"/>
</dbReference>
<keyword evidence="1" id="KW-1133">Transmembrane helix</keyword>